<protein>
    <submittedName>
        <fullName evidence="3">Tcp11-domain-containing protein</fullName>
    </submittedName>
</protein>
<dbReference type="PANTHER" id="PTHR12832">
    <property type="entry name" value="TESTIS-SPECIFIC PROTEIN PBS13 T-COMPLEX 11"/>
    <property type="match status" value="1"/>
</dbReference>
<sequence length="786" mass="86891">MHDSHGFRFNRKRKADSDDVQDTTTPELVVDTAIFVDHQAGSSTTTTATTTSVHAPRQACLAPGVLWNSTNSRDTAVVQLQSPPAKRARHDNTVLPPPQPQRQQTTRKFPTRASMPRRPPTERYGNDLEDIGTVVRAGESDPGPRSGTLVRRNQKPQPPFSLDTVQDKIPPQLPLVNRQSLKELDFECILRNPQLRHDLLFDTGIQFKPTGSRKKRHLADRYWAAVAVELASGCTCISFDVQGHVHTPTLCACRTLPLPLSEPVHTYTPSLGITTVRTPSRIRPLLHEFLHVLLAVLQPHAGLANGLYPHLKELQAHKDQASHVLAIFDPCLVYQQLRHGVFDPEPLFRAIGLILKQNCAPIRDKAVDDMLSAAGSSETNRPLKIVRQTMDILECMKLDIANHQIQTFQPSLKRWAGHWELKSFRSLQRYASLTVTKEWIWRAHSSLLSRTQRLSHPAYTEGINHRQLNRNQQLFLAALRGLVDIVFTPPVTISPSSLPSPSATPPNQPAVPLPGYPETFYLDNNRLVVLTADTADLTAMYMFLLLYRQLAAPSPVDNAALVRLKNEIRVIGSSHLGHCFLPIDAASSAKADSAAKWHQVKEDIVLQIAMRAKDSKNKASMPSLRSRPSLSALRTASPLPPPSSPFSASPPPSALPSPTSTSSQPFFSTIGPTPDERTLTTAQNWANLHIQPGSPLTTLLRNRLRDAVFDAVVAMTYPGRDGKTMALEGDEFLQTIGCSAGTDATGMEPLSDEIRATAEKISHLARIHLNAYLPLYEHPNFLALLA</sequence>
<feature type="region of interest" description="Disordered" evidence="2">
    <location>
        <begin position="1"/>
        <end position="24"/>
    </location>
</feature>
<dbReference type="InterPro" id="IPR008862">
    <property type="entry name" value="Tcp11"/>
</dbReference>
<reference evidence="3 4" key="1">
    <citation type="journal article" date="2015" name="Fungal Genet. Biol.">
        <title>Evolution of novel wood decay mechanisms in Agaricales revealed by the genome sequences of Fistulina hepatica and Cylindrobasidium torrendii.</title>
        <authorList>
            <person name="Floudas D."/>
            <person name="Held B.W."/>
            <person name="Riley R."/>
            <person name="Nagy L.G."/>
            <person name="Koehler G."/>
            <person name="Ransdell A.S."/>
            <person name="Younus H."/>
            <person name="Chow J."/>
            <person name="Chiniquy J."/>
            <person name="Lipzen A."/>
            <person name="Tritt A."/>
            <person name="Sun H."/>
            <person name="Haridas S."/>
            <person name="LaButti K."/>
            <person name="Ohm R.A."/>
            <person name="Kues U."/>
            <person name="Blanchette R.A."/>
            <person name="Grigoriev I.V."/>
            <person name="Minto R.E."/>
            <person name="Hibbett D.S."/>
        </authorList>
    </citation>
    <scope>NUCLEOTIDE SEQUENCE [LARGE SCALE GENOMIC DNA]</scope>
    <source>
        <strain evidence="3 4">FP15055 ss-10</strain>
    </source>
</reference>
<feature type="compositionally biased region" description="Pro residues" evidence="2">
    <location>
        <begin position="638"/>
        <end position="655"/>
    </location>
</feature>
<evidence type="ECO:0000256" key="1">
    <source>
        <dbReference type="ARBA" id="ARBA00010954"/>
    </source>
</evidence>
<feature type="region of interest" description="Disordered" evidence="2">
    <location>
        <begin position="616"/>
        <end position="675"/>
    </location>
</feature>
<evidence type="ECO:0000313" key="4">
    <source>
        <dbReference type="Proteomes" id="UP000054007"/>
    </source>
</evidence>
<organism evidence="3 4">
    <name type="scientific">Cylindrobasidium torrendii FP15055 ss-10</name>
    <dbReference type="NCBI Taxonomy" id="1314674"/>
    <lineage>
        <taxon>Eukaryota</taxon>
        <taxon>Fungi</taxon>
        <taxon>Dikarya</taxon>
        <taxon>Basidiomycota</taxon>
        <taxon>Agaricomycotina</taxon>
        <taxon>Agaricomycetes</taxon>
        <taxon>Agaricomycetidae</taxon>
        <taxon>Agaricales</taxon>
        <taxon>Marasmiineae</taxon>
        <taxon>Physalacriaceae</taxon>
        <taxon>Cylindrobasidium</taxon>
    </lineage>
</organism>
<name>A0A0D7B303_9AGAR</name>
<gene>
    <name evidence="3" type="ORF">CYLTODRAFT_492688</name>
</gene>
<comment type="similarity">
    <text evidence="1">Belongs to the TCP11 family.</text>
</comment>
<accession>A0A0D7B303</accession>
<dbReference type="Pfam" id="PF05794">
    <property type="entry name" value="Tcp11"/>
    <property type="match status" value="1"/>
</dbReference>
<keyword evidence="4" id="KW-1185">Reference proteome</keyword>
<dbReference type="GO" id="GO:0010737">
    <property type="term" value="P:protein kinase A signaling"/>
    <property type="evidence" value="ECO:0007669"/>
    <property type="project" value="TreeGrafter"/>
</dbReference>
<evidence type="ECO:0000313" key="3">
    <source>
        <dbReference type="EMBL" id="KIY64973.1"/>
    </source>
</evidence>
<dbReference type="OrthoDB" id="276323at2759"/>
<evidence type="ECO:0000256" key="2">
    <source>
        <dbReference type="SAM" id="MobiDB-lite"/>
    </source>
</evidence>
<dbReference type="AlphaFoldDB" id="A0A0D7B303"/>
<feature type="compositionally biased region" description="Low complexity" evidence="2">
    <location>
        <begin position="656"/>
        <end position="669"/>
    </location>
</feature>
<feature type="region of interest" description="Disordered" evidence="2">
    <location>
        <begin position="78"/>
        <end position="167"/>
    </location>
</feature>
<proteinExistence type="inferred from homology"/>
<dbReference type="Proteomes" id="UP000054007">
    <property type="component" value="Unassembled WGS sequence"/>
</dbReference>
<feature type="compositionally biased region" description="Low complexity" evidence="2">
    <location>
        <begin position="619"/>
        <end position="637"/>
    </location>
</feature>
<dbReference type="PANTHER" id="PTHR12832:SF11">
    <property type="entry name" value="LD23868P"/>
    <property type="match status" value="1"/>
</dbReference>
<dbReference type="EMBL" id="KN880610">
    <property type="protein sequence ID" value="KIY64973.1"/>
    <property type="molecule type" value="Genomic_DNA"/>
</dbReference>
<dbReference type="STRING" id="1314674.A0A0D7B303"/>